<evidence type="ECO:0000259" key="1">
    <source>
        <dbReference type="Pfam" id="PF01408"/>
    </source>
</evidence>
<evidence type="ECO:0000313" key="4">
    <source>
        <dbReference type="Proteomes" id="UP000319783"/>
    </source>
</evidence>
<dbReference type="InterPro" id="IPR000683">
    <property type="entry name" value="Gfo/Idh/MocA-like_OxRdtase_N"/>
</dbReference>
<dbReference type="SUPFAM" id="SSF51735">
    <property type="entry name" value="NAD(P)-binding Rossmann-fold domains"/>
    <property type="match status" value="1"/>
</dbReference>
<name>A0A533QPB6_9BACT</name>
<dbReference type="PANTHER" id="PTHR43377">
    <property type="entry name" value="BILIVERDIN REDUCTASE A"/>
    <property type="match status" value="1"/>
</dbReference>
<proteinExistence type="predicted"/>
<protein>
    <submittedName>
        <fullName evidence="3">Myo-inositol 2-dehydrogenase 1</fullName>
    </submittedName>
</protein>
<dbReference type="Pfam" id="PF22725">
    <property type="entry name" value="GFO_IDH_MocA_C3"/>
    <property type="match status" value="1"/>
</dbReference>
<comment type="caution">
    <text evidence="3">The sequence shown here is derived from an EMBL/GenBank/DDBJ whole genome shotgun (WGS) entry which is preliminary data.</text>
</comment>
<dbReference type="Proteomes" id="UP000319783">
    <property type="component" value="Unassembled WGS sequence"/>
</dbReference>
<dbReference type="InterPro" id="IPR051450">
    <property type="entry name" value="Gfo/Idh/MocA_Oxidoreductases"/>
</dbReference>
<sequence>MLKAGFIGMGRMGITHFSILNAHPSVKTVAICDQSKTILNFFKKYVGVNTFSDYDKMIQESGLDFVVISTPTDSHAEIIKAAIANNLHIFVEKPLATSSVQGNEILRLLNGRSLVNQVGYVNRFNEVFMQVKQLLDEGLIGEIKNFTFEMFGCTVSKDSKSSWRSNRNLGGGCMYEFASHCIDLVVYLIGQPNKVIGNVLQSIFSSDVEDLVSSTFIYDNRCVGNILVNWSELSYRKPTNRIEICGKKGKIVADKHAYKVFLKESDESHTFHTGWNTRYITDCAEGVHFYVRGNEFSRQLSYFVDFIEKKRANNTSNFAEALKTDIVMEEIFNNCMEIKK</sequence>
<reference evidence="3 4" key="1">
    <citation type="submission" date="2019-04" db="EMBL/GenBank/DDBJ databases">
        <title>Genome of a novel bacterium Candidatus Jettenia ecosi reconstructed from metagenome of an anammox bioreactor.</title>
        <authorList>
            <person name="Mardanov A.V."/>
            <person name="Beletsky A.V."/>
            <person name="Ravin N.V."/>
            <person name="Botchkova E.A."/>
            <person name="Litti Y.V."/>
            <person name="Nozhevnikova A.N."/>
        </authorList>
    </citation>
    <scope>NUCLEOTIDE SEQUENCE [LARGE SCALE GENOMIC DNA]</scope>
    <source>
        <strain evidence="3">J2</strain>
    </source>
</reference>
<dbReference type="Gene3D" id="3.40.50.720">
    <property type="entry name" value="NAD(P)-binding Rossmann-like Domain"/>
    <property type="match status" value="1"/>
</dbReference>
<gene>
    <name evidence="3" type="ORF">JETT_1245</name>
</gene>
<dbReference type="SUPFAM" id="SSF55347">
    <property type="entry name" value="Glyceraldehyde-3-phosphate dehydrogenase-like, C-terminal domain"/>
    <property type="match status" value="1"/>
</dbReference>
<evidence type="ECO:0000259" key="2">
    <source>
        <dbReference type="Pfam" id="PF22725"/>
    </source>
</evidence>
<dbReference type="InterPro" id="IPR055170">
    <property type="entry name" value="GFO_IDH_MocA-like_dom"/>
</dbReference>
<organism evidence="3 4">
    <name type="scientific">Candidatus Jettenia ecosi</name>
    <dbReference type="NCBI Taxonomy" id="2494326"/>
    <lineage>
        <taxon>Bacteria</taxon>
        <taxon>Pseudomonadati</taxon>
        <taxon>Planctomycetota</taxon>
        <taxon>Candidatus Brocadiia</taxon>
        <taxon>Candidatus Brocadiales</taxon>
        <taxon>Candidatus Brocadiaceae</taxon>
        <taxon>Candidatus Jettenia</taxon>
    </lineage>
</organism>
<feature type="domain" description="Gfo/Idh/MocA-like oxidoreductase N-terminal" evidence="1">
    <location>
        <begin position="3"/>
        <end position="120"/>
    </location>
</feature>
<dbReference type="AlphaFoldDB" id="A0A533QPB6"/>
<feature type="domain" description="GFO/IDH/MocA-like oxidoreductase" evidence="2">
    <location>
        <begin position="128"/>
        <end position="251"/>
    </location>
</feature>
<dbReference type="EMBL" id="SULG01000020">
    <property type="protein sequence ID" value="TLD42410.1"/>
    <property type="molecule type" value="Genomic_DNA"/>
</dbReference>
<evidence type="ECO:0000313" key="3">
    <source>
        <dbReference type="EMBL" id="TLD42410.1"/>
    </source>
</evidence>
<dbReference type="PANTHER" id="PTHR43377:SF1">
    <property type="entry name" value="BILIVERDIN REDUCTASE A"/>
    <property type="match status" value="1"/>
</dbReference>
<accession>A0A533QPB6</accession>
<dbReference type="Gene3D" id="3.30.360.10">
    <property type="entry name" value="Dihydrodipicolinate Reductase, domain 2"/>
    <property type="match status" value="1"/>
</dbReference>
<dbReference type="GO" id="GO:0000166">
    <property type="term" value="F:nucleotide binding"/>
    <property type="evidence" value="ECO:0007669"/>
    <property type="project" value="InterPro"/>
</dbReference>
<dbReference type="Pfam" id="PF01408">
    <property type="entry name" value="GFO_IDH_MocA"/>
    <property type="match status" value="1"/>
</dbReference>
<dbReference type="InterPro" id="IPR036291">
    <property type="entry name" value="NAD(P)-bd_dom_sf"/>
</dbReference>